<keyword evidence="6 8" id="KW-0457">Lysine biosynthesis</keyword>
<comment type="pathway">
    <text evidence="8">Amino-acid biosynthesis; L-arginine biosynthesis.</text>
</comment>
<dbReference type="Proteomes" id="UP000196239">
    <property type="component" value="Chromosome 1"/>
</dbReference>
<evidence type="ECO:0000256" key="1">
    <source>
        <dbReference type="ARBA" id="ARBA00022490"/>
    </source>
</evidence>
<dbReference type="AlphaFoldDB" id="A0A128A4V9"/>
<comment type="similarity">
    <text evidence="8">Belongs to the peptidase M20A family. LysK subfamily.</text>
</comment>
<dbReference type="Pfam" id="PF01546">
    <property type="entry name" value="Peptidase_M20"/>
    <property type="match status" value="1"/>
</dbReference>
<dbReference type="GO" id="GO:0005737">
    <property type="term" value="C:cytoplasm"/>
    <property type="evidence" value="ECO:0007669"/>
    <property type="project" value="UniProtKB-SubCell"/>
</dbReference>
<name>A0A128A4V9_9ARCH</name>
<keyword evidence="1 8" id="KW-0963">Cytoplasm</keyword>
<feature type="binding site" evidence="8">
    <location>
        <position position="72"/>
    </location>
    <ligand>
        <name>Zn(2+)</name>
        <dbReference type="ChEBI" id="CHEBI:29105"/>
        <label>1</label>
    </ligand>
</feature>
<feature type="active site" evidence="8">
    <location>
        <position position="74"/>
    </location>
</feature>
<evidence type="ECO:0000256" key="8">
    <source>
        <dbReference type="HAMAP-Rule" id="MF_01120"/>
    </source>
</evidence>
<dbReference type="HAMAP" id="MF_01120">
    <property type="entry name" value="LysK"/>
    <property type="match status" value="1"/>
</dbReference>
<reference evidence="11" key="1">
    <citation type="submission" date="2015-10" db="EMBL/GenBank/DDBJ databases">
        <authorList>
            <person name="Lehtovirta-Morley L.E."/>
            <person name="Vieille C."/>
        </authorList>
    </citation>
    <scope>NUCLEOTIDE SEQUENCE [LARGE SCALE GENOMIC DNA]</scope>
</reference>
<dbReference type="GO" id="GO:0050897">
    <property type="term" value="F:cobalt ion binding"/>
    <property type="evidence" value="ECO:0007669"/>
    <property type="project" value="UniProtKB-UniRule"/>
</dbReference>
<sequence length="380" mass="41364">MDSSVTSTPRYSVKVLEKALRLYTPSLSEKPLAEFLADKCDDFGFEDIRIDDVGNLIATKGSGYPRIMLCGHMDTVPGKIKVRNEDGFIYGRGASDAKAPLISMLLAAASVQGNNNGTITFAAVVDEEGNATGIKSLVKQKPEIDYAIFGEPSGIKNITIAYKGRIAINLRVNVGDSAHASAPWLAKNAIEESYVFTSALKKSLEQNQEGLAKSMMLTSSLTEIKGGTSHNVTPLECDAIMDIRIPVNMNCKIVGERIATTVQDIAKKQGVNAFYSVIDETEPFEAPHSSPLVRALTLGIMDVEKARPQLIRKTGTGDMNIIGNSLNIPVVTYGPGDPHASHTIDERVSTDEFLRSIEVFKRMLSHLRRLHEFKNPPAKS</sequence>
<evidence type="ECO:0000256" key="2">
    <source>
        <dbReference type="ARBA" id="ARBA00022605"/>
    </source>
</evidence>
<dbReference type="InterPro" id="IPR002933">
    <property type="entry name" value="Peptidase_M20"/>
</dbReference>
<protein>
    <recommendedName>
        <fullName evidence="8">Putative [LysW]-lysine/[LysW]-ornithine hydrolase</fullName>
        <ecNumber evidence="8">3.5.1.130</ecNumber>
        <ecNumber evidence="8">3.5.1.132</ecNumber>
    </recommendedName>
</protein>
<dbReference type="Pfam" id="PF07687">
    <property type="entry name" value="M20_dimer"/>
    <property type="match status" value="1"/>
</dbReference>
<keyword evidence="2 8" id="KW-0028">Amino-acid biosynthesis</keyword>
<feature type="binding site" evidence="8">
    <location>
        <position position="342"/>
    </location>
    <ligand>
        <name>Zn(2+)</name>
        <dbReference type="ChEBI" id="CHEBI:29105"/>
        <label>2</label>
    </ligand>
</feature>
<dbReference type="InterPro" id="IPR011650">
    <property type="entry name" value="Peptidase_M20_dimer"/>
</dbReference>
<dbReference type="PROSITE" id="PS00759">
    <property type="entry name" value="ARGE_DAPE_CPG2_2"/>
    <property type="match status" value="1"/>
</dbReference>
<accession>A0A128A4V9</accession>
<comment type="cofactor">
    <cofactor evidence="8">
        <name>Zn(2+)</name>
        <dbReference type="ChEBI" id="CHEBI:29105"/>
    </cofactor>
    <cofactor evidence="8">
        <name>Co(2+)</name>
        <dbReference type="ChEBI" id="CHEBI:48828"/>
    </cofactor>
    <text evidence="8">Binds 2 Zn(2+) or Co(2+) ions per subunit.</text>
</comment>
<keyword evidence="8" id="KW-0055">Arginine biosynthesis</keyword>
<dbReference type="NCBIfam" id="TIGR01902">
    <property type="entry name" value="dapE-lys-deAc"/>
    <property type="match status" value="1"/>
</dbReference>
<dbReference type="UniPathway" id="UPA00068"/>
<proteinExistence type="inferred from homology"/>
<dbReference type="InterPro" id="IPR050072">
    <property type="entry name" value="Peptidase_M20A"/>
</dbReference>
<dbReference type="KEGG" id="ndv:NDEV_1631"/>
<dbReference type="EC" id="3.5.1.130" evidence="8"/>
<feature type="active site" description="Proton acceptor" evidence="8">
    <location>
        <position position="127"/>
    </location>
</feature>
<dbReference type="GO" id="GO:0042450">
    <property type="term" value="P:L-arginine biosynthetic process via ornithine"/>
    <property type="evidence" value="ECO:0007669"/>
    <property type="project" value="UniProtKB-UniRule"/>
</dbReference>
<dbReference type="GO" id="GO:0008270">
    <property type="term" value="F:zinc ion binding"/>
    <property type="evidence" value="ECO:0007669"/>
    <property type="project" value="UniProtKB-UniRule"/>
</dbReference>
<evidence type="ECO:0000256" key="3">
    <source>
        <dbReference type="ARBA" id="ARBA00022723"/>
    </source>
</evidence>
<feature type="binding site" evidence="8">
    <location>
        <position position="151"/>
    </location>
    <ligand>
        <name>Zn(2+)</name>
        <dbReference type="ChEBI" id="CHEBI:29105"/>
        <label>1</label>
    </ligand>
</feature>
<keyword evidence="3 8" id="KW-0479">Metal-binding</keyword>
<dbReference type="InterPro" id="IPR036264">
    <property type="entry name" value="Bact_exopeptidase_dim_dom"/>
</dbReference>
<dbReference type="SUPFAM" id="SSF53187">
    <property type="entry name" value="Zn-dependent exopeptidases"/>
    <property type="match status" value="1"/>
</dbReference>
<organism evidence="10 11">
    <name type="scientific">Nitrosotalea devaniterrae</name>
    <dbReference type="NCBI Taxonomy" id="1078905"/>
    <lineage>
        <taxon>Archaea</taxon>
        <taxon>Nitrososphaerota</taxon>
        <taxon>Nitrososphaeria</taxon>
        <taxon>Nitrosotaleales</taxon>
        <taxon>Nitrosotaleaceae</taxon>
        <taxon>Nitrosotalea</taxon>
    </lineage>
</organism>
<comment type="pathway">
    <text evidence="8">Amino-acid biosynthesis; L-lysine biosynthesis via AAA pathway; L-lysine from L-alpha-aminoadipate (Thermus route): step 5/5.</text>
</comment>
<dbReference type="GO" id="GO:0016811">
    <property type="term" value="F:hydrolase activity, acting on carbon-nitrogen (but not peptide) bonds, in linear amides"/>
    <property type="evidence" value="ECO:0007669"/>
    <property type="project" value="UniProtKB-UniRule"/>
</dbReference>
<dbReference type="PANTHER" id="PTHR43808:SF28">
    <property type="entry name" value="[LYSW]-LYSINE_[LYSW]-ORNITHINE HYDROLASE"/>
    <property type="match status" value="1"/>
</dbReference>
<dbReference type="PROSITE" id="PS00758">
    <property type="entry name" value="ARGE_DAPE_CPG2_1"/>
    <property type="match status" value="1"/>
</dbReference>
<keyword evidence="11" id="KW-1185">Reference proteome</keyword>
<evidence type="ECO:0000256" key="6">
    <source>
        <dbReference type="ARBA" id="ARBA00023154"/>
    </source>
</evidence>
<comment type="subcellular location">
    <subcellularLocation>
        <location evidence="8">Cytoplasm</location>
    </subcellularLocation>
</comment>
<evidence type="ECO:0000259" key="9">
    <source>
        <dbReference type="Pfam" id="PF07687"/>
    </source>
</evidence>
<feature type="binding site" evidence="8">
    <location>
        <position position="128"/>
    </location>
    <ligand>
        <name>Zn(2+)</name>
        <dbReference type="ChEBI" id="CHEBI:29105"/>
        <label>2</label>
    </ligand>
</feature>
<keyword evidence="4 8" id="KW-0378">Hydrolase</keyword>
<dbReference type="Gene3D" id="3.30.70.360">
    <property type="match status" value="1"/>
</dbReference>
<feature type="binding site" evidence="8">
    <location>
        <position position="96"/>
    </location>
    <ligand>
        <name>Zn(2+)</name>
        <dbReference type="ChEBI" id="CHEBI:29105"/>
        <label>2</label>
    </ligand>
</feature>
<dbReference type="Gene3D" id="3.40.630.10">
    <property type="entry name" value="Zn peptidases"/>
    <property type="match status" value="1"/>
</dbReference>
<keyword evidence="7 8" id="KW-0170">Cobalt</keyword>
<feature type="binding site" evidence="8">
    <location>
        <position position="96"/>
    </location>
    <ligand>
        <name>Zn(2+)</name>
        <dbReference type="ChEBI" id="CHEBI:29105"/>
        <label>1</label>
    </ligand>
</feature>
<keyword evidence="5 8" id="KW-0862">Zinc</keyword>
<evidence type="ECO:0000256" key="4">
    <source>
        <dbReference type="ARBA" id="ARBA00022801"/>
    </source>
</evidence>
<dbReference type="PANTHER" id="PTHR43808">
    <property type="entry name" value="ACETYLORNITHINE DEACETYLASE"/>
    <property type="match status" value="1"/>
</dbReference>
<comment type="catalytic activity">
    <reaction evidence="8">
        <text>[amino-group carrier protein]-C-terminal-gamma-(L-ornithyl)-L-glutamate + H2O = [amino-group carrier protein]-C-terminal-L-glutamate + L-ornithine</text>
        <dbReference type="Rhea" id="RHEA:52676"/>
        <dbReference type="Rhea" id="RHEA-COMP:9693"/>
        <dbReference type="Rhea" id="RHEA-COMP:13328"/>
        <dbReference type="ChEBI" id="CHEBI:15377"/>
        <dbReference type="ChEBI" id="CHEBI:46911"/>
        <dbReference type="ChEBI" id="CHEBI:78525"/>
        <dbReference type="ChEBI" id="CHEBI:136763"/>
        <dbReference type="EC" id="3.5.1.132"/>
    </reaction>
</comment>
<feature type="domain" description="Peptidase M20 dimerisation" evidence="9">
    <location>
        <begin position="163"/>
        <end position="268"/>
    </location>
</feature>
<gene>
    <name evidence="8" type="primary">lysK</name>
    <name evidence="10" type="ORF">NDEV_1631</name>
</gene>
<comment type="catalytic activity">
    <reaction evidence="8">
        <text>[amino-group carrier protein]-C-terminal-gamma-(L-lysyl)-L-glutamate + H2O = [amino-group carrier protein]-C-terminal-L-glutamate + L-lysine</text>
        <dbReference type="Rhea" id="RHEA:48684"/>
        <dbReference type="Rhea" id="RHEA-COMP:9693"/>
        <dbReference type="Rhea" id="RHEA-COMP:9715"/>
        <dbReference type="ChEBI" id="CHEBI:15377"/>
        <dbReference type="ChEBI" id="CHEBI:32551"/>
        <dbReference type="ChEBI" id="CHEBI:78525"/>
        <dbReference type="ChEBI" id="CHEBI:78526"/>
        <dbReference type="EC" id="3.5.1.130"/>
    </reaction>
</comment>
<dbReference type="SUPFAM" id="SSF55031">
    <property type="entry name" value="Bacterial exopeptidase dimerisation domain"/>
    <property type="match status" value="1"/>
</dbReference>
<dbReference type="EC" id="3.5.1.132" evidence="8"/>
<dbReference type="InterPro" id="IPR010175">
    <property type="entry name" value="LysK"/>
</dbReference>
<dbReference type="GO" id="GO:0019878">
    <property type="term" value="P:lysine biosynthetic process via aminoadipic acid"/>
    <property type="evidence" value="ECO:0007669"/>
    <property type="project" value="UniProtKB-UniRule"/>
</dbReference>
<evidence type="ECO:0000313" key="10">
    <source>
        <dbReference type="EMBL" id="CUR52393.1"/>
    </source>
</evidence>
<dbReference type="InterPro" id="IPR001261">
    <property type="entry name" value="ArgE/DapE_CS"/>
</dbReference>
<evidence type="ECO:0000313" key="11">
    <source>
        <dbReference type="Proteomes" id="UP000196239"/>
    </source>
</evidence>
<evidence type="ECO:0000256" key="7">
    <source>
        <dbReference type="ARBA" id="ARBA00023285"/>
    </source>
</evidence>
<dbReference type="EMBL" id="LN890280">
    <property type="protein sequence ID" value="CUR52393.1"/>
    <property type="molecule type" value="Genomic_DNA"/>
</dbReference>
<dbReference type="UniPathway" id="UPA00033">
    <property type="reaction ID" value="UER00039"/>
</dbReference>
<evidence type="ECO:0000256" key="5">
    <source>
        <dbReference type="ARBA" id="ARBA00022833"/>
    </source>
</evidence>
<comment type="function">
    <text evidence="8">Catalyzes the release of L-lysine from [LysW]-gamma-L-lysine and the release of L-ornithine from [LysW]-L-ornithine.</text>
</comment>